<dbReference type="InterPro" id="IPR010583">
    <property type="entry name" value="MipA"/>
</dbReference>
<dbReference type="Pfam" id="PF06629">
    <property type="entry name" value="MipA"/>
    <property type="match status" value="1"/>
</dbReference>
<dbReference type="GO" id="GO:0009279">
    <property type="term" value="C:cell outer membrane"/>
    <property type="evidence" value="ECO:0007669"/>
    <property type="project" value="UniProtKB-SubCell"/>
</dbReference>
<organism evidence="6 7">
    <name type="scientific">Novosphingobium pentaromativorans</name>
    <dbReference type="NCBI Taxonomy" id="205844"/>
    <lineage>
        <taxon>Bacteria</taxon>
        <taxon>Pseudomonadati</taxon>
        <taxon>Pseudomonadota</taxon>
        <taxon>Alphaproteobacteria</taxon>
        <taxon>Sphingomonadales</taxon>
        <taxon>Sphingomonadaceae</taxon>
        <taxon>Novosphingobium</taxon>
    </lineage>
</organism>
<comment type="caution">
    <text evidence="6">The sequence shown here is derived from an EMBL/GenBank/DDBJ whole genome shotgun (WGS) entry which is preliminary data.</text>
</comment>
<accession>A0A2W5QA07</accession>
<evidence type="ECO:0000256" key="2">
    <source>
        <dbReference type="ARBA" id="ARBA00005722"/>
    </source>
</evidence>
<evidence type="ECO:0000313" key="7">
    <source>
        <dbReference type="Proteomes" id="UP000249082"/>
    </source>
</evidence>
<evidence type="ECO:0000256" key="1">
    <source>
        <dbReference type="ARBA" id="ARBA00004442"/>
    </source>
</evidence>
<proteinExistence type="inferred from homology"/>
<evidence type="ECO:0000256" key="5">
    <source>
        <dbReference type="ARBA" id="ARBA00023237"/>
    </source>
</evidence>
<protein>
    <recommendedName>
        <fullName evidence="8">MipA/OmpV family protein</fullName>
    </recommendedName>
</protein>
<evidence type="ECO:0000313" key="6">
    <source>
        <dbReference type="EMBL" id="PZQ54307.1"/>
    </source>
</evidence>
<dbReference type="Proteomes" id="UP000249082">
    <property type="component" value="Unassembled WGS sequence"/>
</dbReference>
<sequence>MGSPCLLPFSCATGSAGRCRFGKIAVYLSTWRMISWPDALRPALAISCAVAALIGGTAQAQDVSGRPDDLKIGGDRISIGVGAASTPTYIGSASSRVLPTAAVQGQVSGVSFNTSGTALYVDAVPSKGKPGWKLELGPLAALRLDRTGGIGNLAVNALGKRDTALELGGSVGIQRTGVVTSPYDTLSISLSYQHDIAGAHGSYVASPEIDYDTPLSEHAFVSFSASADYVGQGFGRYYYGIDEAGSRASGLPVYDDADKAGWKDWNLSTMAVHSISGNLLHGVGLFVTGGYQRLLGAYARSPIVADVGSRNQWSGALGLEYTFR</sequence>
<reference evidence="6 7" key="1">
    <citation type="submission" date="2017-08" db="EMBL/GenBank/DDBJ databases">
        <title>Infants hospitalized years apart are colonized by the same room-sourced microbial strains.</title>
        <authorList>
            <person name="Brooks B."/>
            <person name="Olm M.R."/>
            <person name="Firek B.A."/>
            <person name="Baker R."/>
            <person name="Thomas B.C."/>
            <person name="Morowitz M.J."/>
            <person name="Banfield J.F."/>
        </authorList>
    </citation>
    <scope>NUCLEOTIDE SEQUENCE [LARGE SCALE GENOMIC DNA]</scope>
    <source>
        <strain evidence="6">S2_005_002_R2_33</strain>
    </source>
</reference>
<keyword evidence="4" id="KW-0472">Membrane</keyword>
<dbReference type="AlphaFoldDB" id="A0A2W5QA07"/>
<comment type="subcellular location">
    <subcellularLocation>
        <location evidence="1">Cell outer membrane</location>
    </subcellularLocation>
</comment>
<evidence type="ECO:0000256" key="3">
    <source>
        <dbReference type="ARBA" id="ARBA00022729"/>
    </source>
</evidence>
<name>A0A2W5QA07_9SPHN</name>
<keyword evidence="3" id="KW-0732">Signal</keyword>
<dbReference type="EMBL" id="QFPX01000009">
    <property type="protein sequence ID" value="PZQ54307.1"/>
    <property type="molecule type" value="Genomic_DNA"/>
</dbReference>
<evidence type="ECO:0000256" key="4">
    <source>
        <dbReference type="ARBA" id="ARBA00023136"/>
    </source>
</evidence>
<dbReference type="PANTHER" id="PTHR38776:SF1">
    <property type="entry name" value="MLTA-INTERACTING PROTEIN-RELATED"/>
    <property type="match status" value="1"/>
</dbReference>
<evidence type="ECO:0008006" key="8">
    <source>
        <dbReference type="Google" id="ProtNLM"/>
    </source>
</evidence>
<keyword evidence="5" id="KW-0998">Cell outer membrane</keyword>
<dbReference type="PANTHER" id="PTHR38776">
    <property type="entry name" value="MLTA-INTERACTING PROTEIN-RELATED"/>
    <property type="match status" value="1"/>
</dbReference>
<comment type="similarity">
    <text evidence="2">Belongs to the MipA/OmpV family.</text>
</comment>
<gene>
    <name evidence="6" type="ORF">DI555_12810</name>
</gene>